<dbReference type="SMART" id="SM00473">
    <property type="entry name" value="PAN_AP"/>
    <property type="match status" value="1"/>
</dbReference>
<comment type="caution">
    <text evidence="23">The sequence shown here is derived from an EMBL/GenBank/DDBJ whole genome shotgun (WGS) entry which is preliminary data.</text>
</comment>
<keyword evidence="24" id="KW-1185">Reference proteome</keyword>
<name>A0AAD9ZPI1_9ROSI</name>
<comment type="catalytic activity">
    <reaction evidence="17">
        <text>L-threonyl-[protein] + ATP = O-phospho-L-threonyl-[protein] + ADP + H(+)</text>
        <dbReference type="Rhea" id="RHEA:46608"/>
        <dbReference type="Rhea" id="RHEA-COMP:11060"/>
        <dbReference type="Rhea" id="RHEA-COMP:11605"/>
        <dbReference type="ChEBI" id="CHEBI:15378"/>
        <dbReference type="ChEBI" id="CHEBI:30013"/>
        <dbReference type="ChEBI" id="CHEBI:30616"/>
        <dbReference type="ChEBI" id="CHEBI:61977"/>
        <dbReference type="ChEBI" id="CHEBI:456216"/>
        <dbReference type="EC" id="2.7.11.1"/>
    </reaction>
</comment>
<evidence type="ECO:0000256" key="17">
    <source>
        <dbReference type="ARBA" id="ARBA00047899"/>
    </source>
</evidence>
<dbReference type="InterPro" id="IPR008271">
    <property type="entry name" value="Ser/Thr_kinase_AS"/>
</dbReference>
<dbReference type="Pfam" id="PF00954">
    <property type="entry name" value="S_locus_glycop"/>
    <property type="match status" value="1"/>
</dbReference>
<dbReference type="PROSITE" id="PS50011">
    <property type="entry name" value="PROTEIN_KINASE_DOM"/>
    <property type="match status" value="1"/>
</dbReference>
<comment type="subcellular location">
    <subcellularLocation>
        <location evidence="1">Cell membrane</location>
        <topology evidence="1">Single-pass type I membrane protein</topology>
    </subcellularLocation>
</comment>
<keyword evidence="7" id="KW-0732">Signal</keyword>
<dbReference type="CDD" id="cd01098">
    <property type="entry name" value="PAN_AP_plant"/>
    <property type="match status" value="1"/>
</dbReference>
<keyword evidence="5" id="KW-0808">Transferase</keyword>
<keyword evidence="15" id="KW-0675">Receptor</keyword>
<evidence type="ECO:0000256" key="7">
    <source>
        <dbReference type="ARBA" id="ARBA00022729"/>
    </source>
</evidence>
<dbReference type="InterPro" id="IPR000858">
    <property type="entry name" value="S_locus_glycoprot_dom"/>
</dbReference>
<dbReference type="GO" id="GO:0004674">
    <property type="term" value="F:protein serine/threonine kinase activity"/>
    <property type="evidence" value="ECO:0007669"/>
    <property type="project" value="UniProtKB-KW"/>
</dbReference>
<organism evidence="23 24">
    <name type="scientific">Dipteronia sinensis</name>
    <dbReference type="NCBI Taxonomy" id="43782"/>
    <lineage>
        <taxon>Eukaryota</taxon>
        <taxon>Viridiplantae</taxon>
        <taxon>Streptophyta</taxon>
        <taxon>Embryophyta</taxon>
        <taxon>Tracheophyta</taxon>
        <taxon>Spermatophyta</taxon>
        <taxon>Magnoliopsida</taxon>
        <taxon>eudicotyledons</taxon>
        <taxon>Gunneridae</taxon>
        <taxon>Pentapetalae</taxon>
        <taxon>rosids</taxon>
        <taxon>malvids</taxon>
        <taxon>Sapindales</taxon>
        <taxon>Sapindaceae</taxon>
        <taxon>Hippocastanoideae</taxon>
        <taxon>Acereae</taxon>
        <taxon>Dipteronia</taxon>
    </lineage>
</organism>
<evidence type="ECO:0000256" key="16">
    <source>
        <dbReference type="ARBA" id="ARBA00023180"/>
    </source>
</evidence>
<dbReference type="InterPro" id="IPR001245">
    <property type="entry name" value="Ser-Thr/Tyr_kinase_cat_dom"/>
</dbReference>
<keyword evidence="11" id="KW-0067">ATP-binding</keyword>
<keyword evidence="8" id="KW-0430">Lectin</keyword>
<dbReference type="EC" id="2.7.11.1" evidence="2"/>
<accession>A0AAD9ZPI1</accession>
<evidence type="ECO:0000256" key="20">
    <source>
        <dbReference type="SAM" id="Phobius"/>
    </source>
</evidence>
<evidence type="ECO:0000256" key="10">
    <source>
        <dbReference type="ARBA" id="ARBA00022777"/>
    </source>
</evidence>
<evidence type="ECO:0000256" key="14">
    <source>
        <dbReference type="ARBA" id="ARBA00023157"/>
    </source>
</evidence>
<dbReference type="Gene3D" id="3.30.200.20">
    <property type="entry name" value="Phosphorylase Kinase, domain 1"/>
    <property type="match status" value="1"/>
</dbReference>
<dbReference type="GO" id="GO:0030246">
    <property type="term" value="F:carbohydrate binding"/>
    <property type="evidence" value="ECO:0007669"/>
    <property type="project" value="UniProtKB-KW"/>
</dbReference>
<feature type="domain" description="Apple" evidence="22">
    <location>
        <begin position="183"/>
        <end position="265"/>
    </location>
</feature>
<keyword evidence="13 20" id="KW-0472">Membrane</keyword>
<feature type="transmembrane region" description="Helical" evidence="20">
    <location>
        <begin position="288"/>
        <end position="310"/>
    </location>
</feature>
<dbReference type="SMART" id="SM00220">
    <property type="entry name" value="S_TKc"/>
    <property type="match status" value="1"/>
</dbReference>
<evidence type="ECO:0000256" key="11">
    <source>
        <dbReference type="ARBA" id="ARBA00022840"/>
    </source>
</evidence>
<keyword evidence="10" id="KW-0418">Kinase</keyword>
<feature type="compositionally biased region" description="Polar residues" evidence="19">
    <location>
        <begin position="663"/>
        <end position="685"/>
    </location>
</feature>
<dbReference type="AlphaFoldDB" id="A0AAD9ZPI1"/>
<gene>
    <name evidence="23" type="ORF">Dsin_027770</name>
</gene>
<evidence type="ECO:0000256" key="13">
    <source>
        <dbReference type="ARBA" id="ARBA00023136"/>
    </source>
</evidence>
<dbReference type="FunFam" id="1.10.510.10:FF:000060">
    <property type="entry name" value="G-type lectin S-receptor-like serine/threonine-protein kinase"/>
    <property type="match status" value="1"/>
</dbReference>
<dbReference type="Gene3D" id="1.10.510.10">
    <property type="entry name" value="Transferase(Phosphotransferase) domain 1"/>
    <property type="match status" value="1"/>
</dbReference>
<evidence type="ECO:0000256" key="2">
    <source>
        <dbReference type="ARBA" id="ARBA00012513"/>
    </source>
</evidence>
<evidence type="ECO:0000256" key="15">
    <source>
        <dbReference type="ARBA" id="ARBA00023170"/>
    </source>
</evidence>
<dbReference type="InterPro" id="IPR000719">
    <property type="entry name" value="Prot_kinase_dom"/>
</dbReference>
<feature type="region of interest" description="Disordered" evidence="19">
    <location>
        <begin position="653"/>
        <end position="685"/>
    </location>
</feature>
<dbReference type="GO" id="GO:0048544">
    <property type="term" value="P:recognition of pollen"/>
    <property type="evidence" value="ECO:0007669"/>
    <property type="project" value="InterPro"/>
</dbReference>
<reference evidence="23" key="1">
    <citation type="journal article" date="2023" name="Plant J.">
        <title>Genome sequences and population genomics provide insights into the demographic history, inbreeding, and mutation load of two 'living fossil' tree species of Dipteronia.</title>
        <authorList>
            <person name="Feng Y."/>
            <person name="Comes H.P."/>
            <person name="Chen J."/>
            <person name="Zhu S."/>
            <person name="Lu R."/>
            <person name="Zhang X."/>
            <person name="Li P."/>
            <person name="Qiu J."/>
            <person name="Olsen K.M."/>
            <person name="Qiu Y."/>
        </authorList>
    </citation>
    <scope>NUCLEOTIDE SEQUENCE</scope>
    <source>
        <strain evidence="23">NBL</strain>
    </source>
</reference>
<keyword evidence="6 20" id="KW-0812">Transmembrane</keyword>
<evidence type="ECO:0000256" key="9">
    <source>
        <dbReference type="ARBA" id="ARBA00022741"/>
    </source>
</evidence>
<comment type="catalytic activity">
    <reaction evidence="18">
        <text>L-seryl-[protein] + ATP = O-phospho-L-seryl-[protein] + ADP + H(+)</text>
        <dbReference type="Rhea" id="RHEA:17989"/>
        <dbReference type="Rhea" id="RHEA-COMP:9863"/>
        <dbReference type="Rhea" id="RHEA-COMP:11604"/>
        <dbReference type="ChEBI" id="CHEBI:15378"/>
        <dbReference type="ChEBI" id="CHEBI:29999"/>
        <dbReference type="ChEBI" id="CHEBI:30616"/>
        <dbReference type="ChEBI" id="CHEBI:83421"/>
        <dbReference type="ChEBI" id="CHEBI:456216"/>
        <dbReference type="EC" id="2.7.11.1"/>
    </reaction>
</comment>
<dbReference type="InterPro" id="IPR011009">
    <property type="entry name" value="Kinase-like_dom_sf"/>
</dbReference>
<evidence type="ECO:0000256" key="8">
    <source>
        <dbReference type="ARBA" id="ARBA00022734"/>
    </source>
</evidence>
<dbReference type="GO" id="GO:0005886">
    <property type="term" value="C:plasma membrane"/>
    <property type="evidence" value="ECO:0007669"/>
    <property type="project" value="UniProtKB-SubCell"/>
</dbReference>
<dbReference type="PROSITE" id="PS50948">
    <property type="entry name" value="PAN"/>
    <property type="match status" value="1"/>
</dbReference>
<dbReference type="GO" id="GO:0005524">
    <property type="term" value="F:ATP binding"/>
    <property type="evidence" value="ECO:0007669"/>
    <property type="project" value="UniProtKB-KW"/>
</dbReference>
<evidence type="ECO:0000256" key="19">
    <source>
        <dbReference type="SAM" id="MobiDB-lite"/>
    </source>
</evidence>
<evidence type="ECO:0000256" key="3">
    <source>
        <dbReference type="ARBA" id="ARBA00022475"/>
    </source>
</evidence>
<dbReference type="CDD" id="cd14066">
    <property type="entry name" value="STKc_IRAK"/>
    <property type="match status" value="1"/>
</dbReference>
<dbReference type="EMBL" id="JANJYJ010000009">
    <property type="protein sequence ID" value="KAK3188209.1"/>
    <property type="molecule type" value="Genomic_DNA"/>
</dbReference>
<evidence type="ECO:0000256" key="6">
    <source>
        <dbReference type="ARBA" id="ARBA00022692"/>
    </source>
</evidence>
<evidence type="ECO:0000256" key="18">
    <source>
        <dbReference type="ARBA" id="ARBA00048679"/>
    </source>
</evidence>
<proteinExistence type="predicted"/>
<keyword evidence="14" id="KW-1015">Disulfide bond</keyword>
<dbReference type="PANTHER" id="PTHR27002">
    <property type="entry name" value="RECEPTOR-LIKE SERINE/THREONINE-PROTEIN KINASE SD1-8"/>
    <property type="match status" value="1"/>
</dbReference>
<evidence type="ECO:0000256" key="12">
    <source>
        <dbReference type="ARBA" id="ARBA00022989"/>
    </source>
</evidence>
<dbReference type="FunFam" id="3.30.200.20:FF:000330">
    <property type="entry name" value="G-type lectin S-receptor-like serine/threonine-protein kinase At4g03230"/>
    <property type="match status" value="1"/>
</dbReference>
<evidence type="ECO:0000256" key="4">
    <source>
        <dbReference type="ARBA" id="ARBA00022527"/>
    </source>
</evidence>
<dbReference type="PROSITE" id="PS00108">
    <property type="entry name" value="PROTEIN_KINASE_ST"/>
    <property type="match status" value="1"/>
</dbReference>
<evidence type="ECO:0000256" key="1">
    <source>
        <dbReference type="ARBA" id="ARBA00004251"/>
    </source>
</evidence>
<dbReference type="Pfam" id="PF07714">
    <property type="entry name" value="PK_Tyr_Ser-Thr"/>
    <property type="match status" value="1"/>
</dbReference>
<keyword evidence="3" id="KW-1003">Cell membrane</keyword>
<evidence type="ECO:0000313" key="23">
    <source>
        <dbReference type="EMBL" id="KAK3188209.1"/>
    </source>
</evidence>
<keyword evidence="9" id="KW-0547">Nucleotide-binding</keyword>
<dbReference type="Pfam" id="PF08276">
    <property type="entry name" value="PAN_2"/>
    <property type="match status" value="1"/>
</dbReference>
<keyword evidence="4" id="KW-0723">Serine/threonine-protein kinase</keyword>
<feature type="domain" description="Protein kinase" evidence="21">
    <location>
        <begin position="370"/>
        <end position="647"/>
    </location>
</feature>
<protein>
    <recommendedName>
        <fullName evidence="2">non-specific serine/threonine protein kinase</fullName>
        <ecNumber evidence="2">2.7.11.1</ecNumber>
    </recommendedName>
</protein>
<dbReference type="Proteomes" id="UP001281410">
    <property type="component" value="Unassembled WGS sequence"/>
</dbReference>
<dbReference type="SUPFAM" id="SSF56112">
    <property type="entry name" value="Protein kinase-like (PK-like)"/>
    <property type="match status" value="1"/>
</dbReference>
<evidence type="ECO:0000313" key="24">
    <source>
        <dbReference type="Proteomes" id="UP001281410"/>
    </source>
</evidence>
<evidence type="ECO:0000259" key="22">
    <source>
        <dbReference type="PROSITE" id="PS50948"/>
    </source>
</evidence>
<evidence type="ECO:0000256" key="5">
    <source>
        <dbReference type="ARBA" id="ARBA00022679"/>
    </source>
</evidence>
<dbReference type="InterPro" id="IPR003609">
    <property type="entry name" value="Pan_app"/>
</dbReference>
<keyword evidence="16" id="KW-0325">Glycoprotein</keyword>
<evidence type="ECO:0000259" key="21">
    <source>
        <dbReference type="PROSITE" id="PS50011"/>
    </source>
</evidence>
<sequence length="685" mass="77749">MKIGWNRKTGLNHILTSWKSIDDPTPGEFSSGFDLHSIPQLFLYKNSVPHWRSGPWNGRTLNGLPEVRGHDDYFSDQIDLVDITFVSNDNEIYVKYSTKKGAGFSIIVLESIGLLTRIIWHESQRWIKVHVIRQDMCDEYMRCGANAICNEDTFAHCACMPGFEKLYPHDWYLKCQETRKEGCGKGDGEGFVRLEGVKFPDARNSTLYSNMSLEECGRECLKSCNCTGYANVYVDELGRGCIAWYGELRDMRRYKSGQDFYLRVDAVELAADAQKNAKVHGLATKSTLVFLIVPIVVETLLASLCFYYMWRRNAKRKGQKQKQRRRQRLVLDSARSLSNHMDSSNSSGESGSTELTLFELSTVTAATDHFSSANKLGRGGFGPVYKGQLPNGQEIAVKRLSTNSVQGILEFKNEVLVIAKLQHRNLVRLLGYCIEKEEKLLIYEFMPNKSLDYFIFADQSRKQLLDWKTRFDIILGIARGILYLHQDSRLKIIHRDLKVSNILLDGEMQPKISDFGTARIFTADETQANTKRVVGTYGYMSLEYALDGLFSMKSDVFSFGVILLEIISGKKNKGYFHDDPYSNLIQYMWELWRDGKALEIVDSSINDSCPANEVMRCIQVGLLCVQDNTKDRPSMSNVVFMLSNETVVPSPKKSSFAVRNSEHSSTTTGTKCSNNEVTNTTFDGR</sequence>
<dbReference type="PANTHER" id="PTHR27002:SF839">
    <property type="entry name" value="NON-SPECIFIC SERINE_THREONINE PROTEIN KINASE"/>
    <property type="match status" value="1"/>
</dbReference>
<keyword evidence="12 20" id="KW-1133">Transmembrane helix</keyword>